<evidence type="ECO:0000313" key="1">
    <source>
        <dbReference type="EMBL" id="KAG2196757.1"/>
    </source>
</evidence>
<accession>A0A8H7QQ53</accession>
<gene>
    <name evidence="1" type="ORF">INT47_009648</name>
</gene>
<dbReference type="SUPFAM" id="SSF117839">
    <property type="entry name" value="WWE domain"/>
    <property type="match status" value="1"/>
</dbReference>
<reference evidence="1" key="1">
    <citation type="submission" date="2020-12" db="EMBL/GenBank/DDBJ databases">
        <title>Metabolic potential, ecology and presence of endohyphal bacteria is reflected in genomic diversity of Mucoromycotina.</title>
        <authorList>
            <person name="Muszewska A."/>
            <person name="Okrasinska A."/>
            <person name="Steczkiewicz K."/>
            <person name="Drgas O."/>
            <person name="Orlowska M."/>
            <person name="Perlinska-Lenart U."/>
            <person name="Aleksandrzak-Piekarczyk T."/>
            <person name="Szatraj K."/>
            <person name="Zielenkiewicz U."/>
            <person name="Pilsyk S."/>
            <person name="Malc E."/>
            <person name="Mieczkowski P."/>
            <person name="Kruszewska J.S."/>
            <person name="Biernat P."/>
            <person name="Pawlowska J."/>
        </authorList>
    </citation>
    <scope>NUCLEOTIDE SEQUENCE</scope>
    <source>
        <strain evidence="1">WA0000017839</strain>
    </source>
</reference>
<dbReference type="OrthoDB" id="2202500at2759"/>
<keyword evidence="2" id="KW-1185">Reference proteome</keyword>
<evidence type="ECO:0008006" key="3">
    <source>
        <dbReference type="Google" id="ProtNLM"/>
    </source>
</evidence>
<dbReference type="InterPro" id="IPR037197">
    <property type="entry name" value="WWE_dom_sf"/>
</dbReference>
<evidence type="ECO:0000313" key="2">
    <source>
        <dbReference type="Proteomes" id="UP000603453"/>
    </source>
</evidence>
<dbReference type="AlphaFoldDB" id="A0A8H7QQ53"/>
<sequence length="70" mass="8164">MAAVQWIYANGSEWVSLDITAQQQIEQLWSNNVSAWINCRTFPGGAYVDFDTMQIRFNNYGYTFARRFSN</sequence>
<name>A0A8H7QQ53_9FUNG</name>
<proteinExistence type="predicted"/>
<organism evidence="1 2">
    <name type="scientific">Mucor saturninus</name>
    <dbReference type="NCBI Taxonomy" id="64648"/>
    <lineage>
        <taxon>Eukaryota</taxon>
        <taxon>Fungi</taxon>
        <taxon>Fungi incertae sedis</taxon>
        <taxon>Mucoromycota</taxon>
        <taxon>Mucoromycotina</taxon>
        <taxon>Mucoromycetes</taxon>
        <taxon>Mucorales</taxon>
        <taxon>Mucorineae</taxon>
        <taxon>Mucoraceae</taxon>
        <taxon>Mucor</taxon>
    </lineage>
</organism>
<dbReference type="EMBL" id="JAEPRD010000140">
    <property type="protein sequence ID" value="KAG2196757.1"/>
    <property type="molecule type" value="Genomic_DNA"/>
</dbReference>
<protein>
    <recommendedName>
        <fullName evidence="3">WWE domain-containing protein</fullName>
    </recommendedName>
</protein>
<dbReference type="Proteomes" id="UP000603453">
    <property type="component" value="Unassembled WGS sequence"/>
</dbReference>
<comment type="caution">
    <text evidence="1">The sequence shown here is derived from an EMBL/GenBank/DDBJ whole genome shotgun (WGS) entry which is preliminary data.</text>
</comment>